<reference evidence="1 2" key="1">
    <citation type="submission" date="2019-10" db="EMBL/GenBank/DDBJ databases">
        <title>Evaluation of single-gene subtyping targets for Pseudomonas.</title>
        <authorList>
            <person name="Reichler S.J."/>
            <person name="Orsi R.H."/>
            <person name="Wiedmann M."/>
            <person name="Martin N.H."/>
            <person name="Murphy S.I."/>
        </authorList>
    </citation>
    <scope>NUCLEOTIDE SEQUENCE [LARGE SCALE GENOMIC DNA]</scope>
    <source>
        <strain evidence="1 2">FSL R10-2107</strain>
    </source>
</reference>
<dbReference type="InterPro" id="IPR009679">
    <property type="entry name" value="Phage_186_CII-like"/>
</dbReference>
<evidence type="ECO:0000313" key="2">
    <source>
        <dbReference type="Proteomes" id="UP000470186"/>
    </source>
</evidence>
<dbReference type="Pfam" id="PF06892">
    <property type="entry name" value="Phage_CP76"/>
    <property type="match status" value="1"/>
</dbReference>
<proteinExistence type="predicted"/>
<name>A0A7X1Y3A2_9PSED</name>
<dbReference type="NCBIfam" id="NF041471">
    <property type="entry name" value="phage_reg_YmfL"/>
    <property type="match status" value="1"/>
</dbReference>
<sequence>MKTIILKTRKDVVSELIRSLPGGCKFASDLLGMKQKKFENHAYENNKSRPLTAEQLYLLELVTGTTHFAEYVASMYGGMFVPVPKPDTLDNLELYTLGVQADAKRGMVDQIIAQALEDGEIDEAETEAILKADSLHMAARRAEVLAVIQLHAKTPASTAQ</sequence>
<keyword evidence="2" id="KW-1185">Reference proteome</keyword>
<gene>
    <name evidence="1" type="ORF">GHO30_00130</name>
</gene>
<comment type="caution">
    <text evidence="1">The sequence shown here is derived from an EMBL/GenBank/DDBJ whole genome shotgun (WGS) entry which is preliminary data.</text>
</comment>
<accession>A0A7X1Y3A2</accession>
<dbReference type="RefSeq" id="WP_153350339.1">
    <property type="nucleotide sequence ID" value="NZ_WIVX01000001.1"/>
</dbReference>
<protein>
    <submittedName>
        <fullName evidence="1">Uncharacterized protein</fullName>
    </submittedName>
</protein>
<dbReference type="InterPro" id="IPR048188">
    <property type="entry name" value="YmfL-like"/>
</dbReference>
<dbReference type="Proteomes" id="UP000470186">
    <property type="component" value="Unassembled WGS sequence"/>
</dbReference>
<dbReference type="AlphaFoldDB" id="A0A7X1Y3A2"/>
<organism evidence="1 2">
    <name type="scientific">Pseudomonas helleri</name>
    <dbReference type="NCBI Taxonomy" id="1608996"/>
    <lineage>
        <taxon>Bacteria</taxon>
        <taxon>Pseudomonadati</taxon>
        <taxon>Pseudomonadota</taxon>
        <taxon>Gammaproteobacteria</taxon>
        <taxon>Pseudomonadales</taxon>
        <taxon>Pseudomonadaceae</taxon>
        <taxon>Pseudomonas</taxon>
    </lineage>
</organism>
<dbReference type="EMBL" id="WIVX01000001">
    <property type="protein sequence ID" value="MQU29815.1"/>
    <property type="molecule type" value="Genomic_DNA"/>
</dbReference>
<evidence type="ECO:0000313" key="1">
    <source>
        <dbReference type="EMBL" id="MQU29815.1"/>
    </source>
</evidence>
<dbReference type="GO" id="GO:0003677">
    <property type="term" value="F:DNA binding"/>
    <property type="evidence" value="ECO:0007669"/>
    <property type="project" value="InterPro"/>
</dbReference>